<dbReference type="GO" id="GO:0003700">
    <property type="term" value="F:DNA-binding transcription factor activity"/>
    <property type="evidence" value="ECO:0007669"/>
    <property type="project" value="TreeGrafter"/>
</dbReference>
<sequence>MKGEYVEVRKNHSNNITPSNIYMFGKLHQTQNFNHHHHQLPSQPIVSMSAPPPPPASSFANDRATIEVVRRPRGRPPGSKNKPKPAPNYITTTRDDHMEKSTMSPYILEIPLGVDIIDSVYRFCRKHNTGLCILNGSGTVTNVTLTQPYTNNPDSTITFHGNFNILSVSATIIPQSIFSKVLNGFSISLAGPQGQVVGGPVIRPLLSAGPVYLIAASFNNSLYHKFSVEDDEGSQSAVAGDGDSGHTLESTHHEYCY</sequence>
<evidence type="ECO:0000313" key="7">
    <source>
        <dbReference type="Proteomes" id="UP000224567"/>
    </source>
</evidence>
<dbReference type="PANTHER" id="PTHR31100:SF54">
    <property type="entry name" value="AT-HOOK MOTIF NUCLEAR-LOCALIZED PROTEIN 28-LIKE"/>
    <property type="match status" value="1"/>
</dbReference>
<feature type="region of interest" description="Disordered" evidence="4">
    <location>
        <begin position="40"/>
        <end position="92"/>
    </location>
</feature>
<proteinExistence type="predicted"/>
<evidence type="ECO:0000313" key="6">
    <source>
        <dbReference type="EMBL" id="PHT32397.1"/>
    </source>
</evidence>
<dbReference type="Pfam" id="PF03479">
    <property type="entry name" value="PCC"/>
    <property type="match status" value="1"/>
</dbReference>
<accession>A0A2G2VHG2</accession>
<evidence type="ECO:0000256" key="4">
    <source>
        <dbReference type="SAM" id="MobiDB-lite"/>
    </source>
</evidence>
<feature type="domain" description="PPC" evidence="5">
    <location>
        <begin position="100"/>
        <end position="240"/>
    </location>
</feature>
<dbReference type="Gene3D" id="3.30.1330.80">
    <property type="entry name" value="Hypothetical protein, similar to alpha- acetolactate decarboxylase, domain 2"/>
    <property type="match status" value="1"/>
</dbReference>
<comment type="caution">
    <text evidence="6">The sequence shown here is derived from an EMBL/GenBank/DDBJ whole genome shotgun (WGS) entry which is preliminary data.</text>
</comment>
<dbReference type="OrthoDB" id="782346at2759"/>
<dbReference type="STRING" id="33114.A0A2G2VHG2"/>
<organism evidence="6 7">
    <name type="scientific">Capsicum baccatum</name>
    <name type="common">Peruvian pepper</name>
    <dbReference type="NCBI Taxonomy" id="33114"/>
    <lineage>
        <taxon>Eukaryota</taxon>
        <taxon>Viridiplantae</taxon>
        <taxon>Streptophyta</taxon>
        <taxon>Embryophyta</taxon>
        <taxon>Tracheophyta</taxon>
        <taxon>Spermatophyta</taxon>
        <taxon>Magnoliopsida</taxon>
        <taxon>eudicotyledons</taxon>
        <taxon>Gunneridae</taxon>
        <taxon>Pentapetalae</taxon>
        <taxon>asterids</taxon>
        <taxon>lamiids</taxon>
        <taxon>Solanales</taxon>
        <taxon>Solanaceae</taxon>
        <taxon>Solanoideae</taxon>
        <taxon>Capsiceae</taxon>
        <taxon>Capsicum</taxon>
    </lineage>
</organism>
<dbReference type="PANTHER" id="PTHR31100">
    <property type="entry name" value="AT-HOOK MOTIF NUCLEAR-LOCALIZED PROTEIN 15"/>
    <property type="match status" value="1"/>
</dbReference>
<dbReference type="SUPFAM" id="SSF117856">
    <property type="entry name" value="AF0104/ALDC/Ptd012-like"/>
    <property type="match status" value="1"/>
</dbReference>
<dbReference type="CDD" id="cd11378">
    <property type="entry name" value="DUF296"/>
    <property type="match status" value="1"/>
</dbReference>
<evidence type="ECO:0000256" key="3">
    <source>
        <dbReference type="ARBA" id="ARBA00023163"/>
    </source>
</evidence>
<dbReference type="InterPro" id="IPR005175">
    <property type="entry name" value="PPC_dom"/>
</dbReference>
<dbReference type="Proteomes" id="UP000224567">
    <property type="component" value="Unassembled WGS sequence"/>
</dbReference>
<evidence type="ECO:0000256" key="1">
    <source>
        <dbReference type="ARBA" id="ARBA00023015"/>
    </source>
</evidence>
<dbReference type="EMBL" id="MLFT02000012">
    <property type="protein sequence ID" value="PHT32397.1"/>
    <property type="molecule type" value="Genomic_DNA"/>
</dbReference>
<evidence type="ECO:0000256" key="2">
    <source>
        <dbReference type="ARBA" id="ARBA00023125"/>
    </source>
</evidence>
<protein>
    <submittedName>
        <fullName evidence="6">AT-hook motif nuclear-localized protein 28</fullName>
    </submittedName>
</protein>
<dbReference type="AlphaFoldDB" id="A0A2G2VHG2"/>
<reference evidence="6 7" key="1">
    <citation type="journal article" date="2017" name="Genome Biol.">
        <title>New reference genome sequences of hot pepper reveal the massive evolution of plant disease-resistance genes by retroduplication.</title>
        <authorList>
            <person name="Kim S."/>
            <person name="Park J."/>
            <person name="Yeom S.I."/>
            <person name="Kim Y.M."/>
            <person name="Seo E."/>
            <person name="Kim K.T."/>
            <person name="Kim M.S."/>
            <person name="Lee J.M."/>
            <person name="Cheong K."/>
            <person name="Shin H.S."/>
            <person name="Kim S.B."/>
            <person name="Han K."/>
            <person name="Lee J."/>
            <person name="Park M."/>
            <person name="Lee H.A."/>
            <person name="Lee H.Y."/>
            <person name="Lee Y."/>
            <person name="Oh S."/>
            <person name="Lee J.H."/>
            <person name="Choi E."/>
            <person name="Choi E."/>
            <person name="Lee S.E."/>
            <person name="Jeon J."/>
            <person name="Kim H."/>
            <person name="Choi G."/>
            <person name="Song H."/>
            <person name="Lee J."/>
            <person name="Lee S.C."/>
            <person name="Kwon J.K."/>
            <person name="Lee H.Y."/>
            <person name="Koo N."/>
            <person name="Hong Y."/>
            <person name="Kim R.W."/>
            <person name="Kang W.H."/>
            <person name="Huh J.H."/>
            <person name="Kang B.C."/>
            <person name="Yang T.J."/>
            <person name="Lee Y.H."/>
            <person name="Bennetzen J.L."/>
            <person name="Choi D."/>
        </authorList>
    </citation>
    <scope>NUCLEOTIDE SEQUENCE [LARGE SCALE GENOMIC DNA]</scope>
    <source>
        <strain evidence="7">cv. PBC81</strain>
    </source>
</reference>
<reference evidence="7" key="2">
    <citation type="journal article" date="2017" name="J. Anim. Genet.">
        <title>Multiple reference genome sequences of hot pepper reveal the massive evolution of plant disease resistance genes by retroduplication.</title>
        <authorList>
            <person name="Kim S."/>
            <person name="Park J."/>
            <person name="Yeom S.-I."/>
            <person name="Kim Y.-M."/>
            <person name="Seo E."/>
            <person name="Kim K.-T."/>
            <person name="Kim M.-S."/>
            <person name="Lee J.M."/>
            <person name="Cheong K."/>
            <person name="Shin H.-S."/>
            <person name="Kim S.-B."/>
            <person name="Han K."/>
            <person name="Lee J."/>
            <person name="Park M."/>
            <person name="Lee H.-A."/>
            <person name="Lee H.-Y."/>
            <person name="Lee Y."/>
            <person name="Oh S."/>
            <person name="Lee J.H."/>
            <person name="Choi E."/>
            <person name="Choi E."/>
            <person name="Lee S.E."/>
            <person name="Jeon J."/>
            <person name="Kim H."/>
            <person name="Choi G."/>
            <person name="Song H."/>
            <person name="Lee J."/>
            <person name="Lee S.-C."/>
            <person name="Kwon J.-K."/>
            <person name="Lee H.-Y."/>
            <person name="Koo N."/>
            <person name="Hong Y."/>
            <person name="Kim R.W."/>
            <person name="Kang W.-H."/>
            <person name="Huh J.H."/>
            <person name="Kang B.-C."/>
            <person name="Yang T.-J."/>
            <person name="Lee Y.-H."/>
            <person name="Bennetzen J.L."/>
            <person name="Choi D."/>
        </authorList>
    </citation>
    <scope>NUCLEOTIDE SEQUENCE [LARGE SCALE GENOMIC DNA]</scope>
    <source>
        <strain evidence="7">cv. PBC81</strain>
    </source>
</reference>
<dbReference type="InterPro" id="IPR014476">
    <property type="entry name" value="AHL15-29"/>
</dbReference>
<keyword evidence="2" id="KW-0238">DNA-binding</keyword>
<dbReference type="GO" id="GO:0005634">
    <property type="term" value="C:nucleus"/>
    <property type="evidence" value="ECO:0007669"/>
    <property type="project" value="TreeGrafter"/>
</dbReference>
<evidence type="ECO:0000259" key="5">
    <source>
        <dbReference type="PROSITE" id="PS51742"/>
    </source>
</evidence>
<dbReference type="GO" id="GO:0003680">
    <property type="term" value="F:minor groove of adenine-thymine-rich DNA binding"/>
    <property type="evidence" value="ECO:0007669"/>
    <property type="project" value="InterPro"/>
</dbReference>
<gene>
    <name evidence="6" type="ORF">CQW23_28734</name>
</gene>
<keyword evidence="1" id="KW-0805">Transcription regulation</keyword>
<keyword evidence="3" id="KW-0804">Transcription</keyword>
<keyword evidence="7" id="KW-1185">Reference proteome</keyword>
<name>A0A2G2VHG2_CAPBA</name>
<dbReference type="PROSITE" id="PS51742">
    <property type="entry name" value="PPC"/>
    <property type="match status" value="1"/>
</dbReference>